<name>A0ABV4U805_9BACT</name>
<proteinExistence type="predicted"/>
<dbReference type="EMBL" id="JBGUBD010000011">
    <property type="protein sequence ID" value="MFA9479746.1"/>
    <property type="molecule type" value="Genomic_DNA"/>
</dbReference>
<dbReference type="InterPro" id="IPR046038">
    <property type="entry name" value="DUF5996"/>
</dbReference>
<evidence type="ECO:0000313" key="3">
    <source>
        <dbReference type="Proteomes" id="UP001575105"/>
    </source>
</evidence>
<sequence>MSDSIRDSDTFAEDWPALPLEAWSDTYTTLHLWTQIVGKIRLAQAPMVNHWWQVPLYVTTRGLTTSPMPHGRRLFQIDFDFLDHLLRIQTDDGQSRELALRSCTVADFYHEIMAALHKLGLTVKVWPRPVEIEDPIIPCDQDHQHRSYEPEQAQRFWRVLVQVDRVLQQFRSRFIGKCSPVHFFWGSFDMAVTRFSGHRAPPHPGGVPNLADWVVREAYSHECSSCGFWPGNGAIKAPAFYAYTYPEPEGFKDYPVQPKQAFYHPQMREFVLLYDDVRQAEQPEAMLLNFLQSTYEAAAEAAGWDRQALEVERPAPGPPPDPKRAPTFPQHKTDDPQPER</sequence>
<evidence type="ECO:0000256" key="1">
    <source>
        <dbReference type="SAM" id="MobiDB-lite"/>
    </source>
</evidence>
<protein>
    <submittedName>
        <fullName evidence="2">DUF5996 family protein</fullName>
    </submittedName>
</protein>
<accession>A0ABV4U805</accession>
<feature type="compositionally biased region" description="Basic and acidic residues" evidence="1">
    <location>
        <begin position="331"/>
        <end position="340"/>
    </location>
</feature>
<evidence type="ECO:0000313" key="2">
    <source>
        <dbReference type="EMBL" id="MFA9479746.1"/>
    </source>
</evidence>
<reference evidence="2 3" key="1">
    <citation type="submission" date="2024-08" db="EMBL/GenBank/DDBJ databases">
        <title>Whole-genome sequencing of halo(alkali)philic microorganisms from hypersaline lakes.</title>
        <authorList>
            <person name="Sorokin D.Y."/>
            <person name="Merkel A.Y."/>
            <person name="Messina E."/>
            <person name="Yakimov M."/>
        </authorList>
    </citation>
    <scope>NUCLEOTIDE SEQUENCE [LARGE SCALE GENOMIC DNA]</scope>
    <source>
        <strain evidence="2 3">AB-hyl4</strain>
    </source>
</reference>
<keyword evidence="3" id="KW-1185">Reference proteome</keyword>
<organism evidence="2 3">
    <name type="scientific">Natronomicrosphaera hydrolytica</name>
    <dbReference type="NCBI Taxonomy" id="3242702"/>
    <lineage>
        <taxon>Bacteria</taxon>
        <taxon>Pseudomonadati</taxon>
        <taxon>Planctomycetota</taxon>
        <taxon>Phycisphaerae</taxon>
        <taxon>Phycisphaerales</taxon>
        <taxon>Phycisphaeraceae</taxon>
        <taxon>Natronomicrosphaera</taxon>
    </lineage>
</organism>
<dbReference type="Pfam" id="PF19459">
    <property type="entry name" value="DUF5996"/>
    <property type="match status" value="1"/>
</dbReference>
<gene>
    <name evidence="2" type="ORF">ACERK3_15775</name>
</gene>
<feature type="region of interest" description="Disordered" evidence="1">
    <location>
        <begin position="303"/>
        <end position="340"/>
    </location>
</feature>
<dbReference type="RefSeq" id="WP_425346669.1">
    <property type="nucleotide sequence ID" value="NZ_JBGUBD010000011.1"/>
</dbReference>
<dbReference type="Proteomes" id="UP001575105">
    <property type="component" value="Unassembled WGS sequence"/>
</dbReference>
<comment type="caution">
    <text evidence="2">The sequence shown here is derived from an EMBL/GenBank/DDBJ whole genome shotgun (WGS) entry which is preliminary data.</text>
</comment>